<comment type="similarity">
    <text evidence="1">Belongs to the oxygen-dependent FAD-linked oxidoreductase family.</text>
</comment>
<accession>A0AAJ0HNR7</accession>
<dbReference type="PANTHER" id="PTHR13878">
    <property type="entry name" value="GULONOLACTONE OXIDASE"/>
    <property type="match status" value="1"/>
</dbReference>
<dbReference type="Pfam" id="PF08031">
    <property type="entry name" value="BBE"/>
    <property type="match status" value="1"/>
</dbReference>
<keyword evidence="2" id="KW-0560">Oxidoreductase</keyword>
<dbReference type="SUPFAM" id="SSF56176">
    <property type="entry name" value="FAD-binding/transporter-associated domain-like"/>
    <property type="match status" value="1"/>
</dbReference>
<proteinExistence type="inferred from homology"/>
<gene>
    <name evidence="4" type="ORF">B0T25DRAFT_605654</name>
</gene>
<dbReference type="Gene3D" id="3.30.465.10">
    <property type="match status" value="2"/>
</dbReference>
<dbReference type="PANTHER" id="PTHR13878:SF91">
    <property type="entry name" value="FAD BINDING DOMAIN PROTEIN (AFU_ORTHOLOGUE AFUA_6G12070)-RELATED"/>
    <property type="match status" value="1"/>
</dbReference>
<dbReference type="GO" id="GO:0071949">
    <property type="term" value="F:FAD binding"/>
    <property type="evidence" value="ECO:0007669"/>
    <property type="project" value="InterPro"/>
</dbReference>
<comment type="caution">
    <text evidence="4">The sequence shown here is derived from an EMBL/GenBank/DDBJ whole genome shotgun (WGS) entry which is preliminary data.</text>
</comment>
<reference evidence="4" key="2">
    <citation type="submission" date="2023-06" db="EMBL/GenBank/DDBJ databases">
        <authorList>
            <consortium name="Lawrence Berkeley National Laboratory"/>
            <person name="Haridas S."/>
            <person name="Hensen N."/>
            <person name="Bonometti L."/>
            <person name="Westerberg I."/>
            <person name="Brannstrom I.O."/>
            <person name="Guillou S."/>
            <person name="Cros-Aarteil S."/>
            <person name="Calhoun S."/>
            <person name="Kuo A."/>
            <person name="Mondo S."/>
            <person name="Pangilinan J."/>
            <person name="Riley R."/>
            <person name="Labutti K."/>
            <person name="Andreopoulos B."/>
            <person name="Lipzen A."/>
            <person name="Chen C."/>
            <person name="Yanf M."/>
            <person name="Daum C."/>
            <person name="Ng V."/>
            <person name="Clum A."/>
            <person name="Steindorff A."/>
            <person name="Ohm R."/>
            <person name="Martin F."/>
            <person name="Silar P."/>
            <person name="Natvig D."/>
            <person name="Lalanne C."/>
            <person name="Gautier V."/>
            <person name="Ament-Velasquez S.L."/>
            <person name="Kruys A."/>
            <person name="Hutchinson M.I."/>
            <person name="Powell A.J."/>
            <person name="Barry K."/>
            <person name="Miller A.N."/>
            <person name="Grigoriev I.V."/>
            <person name="Debuchy R."/>
            <person name="Gladieux P."/>
            <person name="Thoren M.H."/>
            <person name="Johannesson H."/>
        </authorList>
    </citation>
    <scope>NUCLEOTIDE SEQUENCE</scope>
    <source>
        <strain evidence="4">CBS 955.72</strain>
    </source>
</reference>
<protein>
    <submittedName>
        <fullName evidence="4">FAD binding domain-containing protein</fullName>
    </submittedName>
</protein>
<name>A0AAJ0HNR7_9PEZI</name>
<evidence type="ECO:0000256" key="1">
    <source>
        <dbReference type="ARBA" id="ARBA00005466"/>
    </source>
</evidence>
<dbReference type="Pfam" id="PF01565">
    <property type="entry name" value="FAD_binding_4"/>
    <property type="match status" value="1"/>
</dbReference>
<sequence>MTSPVSVSGILSAVLSWAVHTALLGGILLVPGRQVAAAAVEPISDRDGLFPFETLQLTDAALANMAHSAPAVDLSMFSFKDDSKLRSRATQAACKTYPGDPAWPTDPMWRLFDNLLGGALIKTVPEASACYAEWGHYSASKCEELTNNWNNSTFRADNPTSIRSILFQGMTCMPPNYAASFLGNGVNCTVGGFPEYSINITNVGQIQLAVNIARELNIRLVIKNTGHDFGAKSTGKGGLGVWTHHLKDAEFYPEYKTSTYSGPAFKLAAGIQVFEANLLAKQHNVTLVGGEGKTVGIIGGYIQGGGHSPLTSIYGMAADHVLSIQVVTSDGRFVIADADTNPDLFWALRGGGAGTFGVVTSMVVKAFPKITVTTLTYNVTTGGNFTRDKFWAMQRAYVDDFEKYADLGYYAYFRIRHVNGEIFHDMTSMVAPNTTETAFRASMAPLWAKWAEIGVPFQPAIREYDNYYDAWLNGFPQEVWTWTMRQASRFVPREVIASEQKRTSIMASIQRVFDEGSHILLFNIRNPPGSDQINNAVNPAWRKILMFAIMFVTWNVTDPTPYVTELSRNLTYEWNPRWKALTPGSGTYMSESDYIEPNWQESFHGDKYPQLLKVKQKWDPDHVFYATNAVGSEAWQLSEVIMGHLPSQNSKLCRK</sequence>
<feature type="domain" description="FAD-binding PCMH-type" evidence="3">
    <location>
        <begin position="190"/>
        <end position="369"/>
    </location>
</feature>
<dbReference type="GO" id="GO:0016491">
    <property type="term" value="F:oxidoreductase activity"/>
    <property type="evidence" value="ECO:0007669"/>
    <property type="project" value="UniProtKB-KW"/>
</dbReference>
<evidence type="ECO:0000313" key="4">
    <source>
        <dbReference type="EMBL" id="KAK3358149.1"/>
    </source>
</evidence>
<dbReference type="InterPro" id="IPR006094">
    <property type="entry name" value="Oxid_FAD_bind_N"/>
</dbReference>
<dbReference type="InterPro" id="IPR016166">
    <property type="entry name" value="FAD-bd_PCMH"/>
</dbReference>
<dbReference type="Proteomes" id="UP001275084">
    <property type="component" value="Unassembled WGS sequence"/>
</dbReference>
<dbReference type="InterPro" id="IPR036318">
    <property type="entry name" value="FAD-bd_PCMH-like_sf"/>
</dbReference>
<evidence type="ECO:0000259" key="3">
    <source>
        <dbReference type="PROSITE" id="PS51387"/>
    </source>
</evidence>
<dbReference type="InterPro" id="IPR050432">
    <property type="entry name" value="FAD-linked_Oxidoreductases_BP"/>
</dbReference>
<dbReference type="InterPro" id="IPR016169">
    <property type="entry name" value="FAD-bd_PCMH_sub2"/>
</dbReference>
<dbReference type="PROSITE" id="PS51387">
    <property type="entry name" value="FAD_PCMH"/>
    <property type="match status" value="1"/>
</dbReference>
<dbReference type="EMBL" id="JAUIQD010000003">
    <property type="protein sequence ID" value="KAK3358149.1"/>
    <property type="molecule type" value="Genomic_DNA"/>
</dbReference>
<dbReference type="InterPro" id="IPR012951">
    <property type="entry name" value="BBE"/>
</dbReference>
<evidence type="ECO:0000313" key="5">
    <source>
        <dbReference type="Proteomes" id="UP001275084"/>
    </source>
</evidence>
<keyword evidence="5" id="KW-1185">Reference proteome</keyword>
<dbReference type="AlphaFoldDB" id="A0AAJ0HNR7"/>
<evidence type="ECO:0000256" key="2">
    <source>
        <dbReference type="ARBA" id="ARBA00023002"/>
    </source>
</evidence>
<reference evidence="4" key="1">
    <citation type="journal article" date="2023" name="Mol. Phylogenet. Evol.">
        <title>Genome-scale phylogeny and comparative genomics of the fungal order Sordariales.</title>
        <authorList>
            <person name="Hensen N."/>
            <person name="Bonometti L."/>
            <person name="Westerberg I."/>
            <person name="Brannstrom I.O."/>
            <person name="Guillou S."/>
            <person name="Cros-Aarteil S."/>
            <person name="Calhoun S."/>
            <person name="Haridas S."/>
            <person name="Kuo A."/>
            <person name="Mondo S."/>
            <person name="Pangilinan J."/>
            <person name="Riley R."/>
            <person name="LaButti K."/>
            <person name="Andreopoulos B."/>
            <person name="Lipzen A."/>
            <person name="Chen C."/>
            <person name="Yan M."/>
            <person name="Daum C."/>
            <person name="Ng V."/>
            <person name="Clum A."/>
            <person name="Steindorff A."/>
            <person name="Ohm R.A."/>
            <person name="Martin F."/>
            <person name="Silar P."/>
            <person name="Natvig D.O."/>
            <person name="Lalanne C."/>
            <person name="Gautier V."/>
            <person name="Ament-Velasquez S.L."/>
            <person name="Kruys A."/>
            <person name="Hutchinson M.I."/>
            <person name="Powell A.J."/>
            <person name="Barry K."/>
            <person name="Miller A.N."/>
            <person name="Grigoriev I.V."/>
            <person name="Debuchy R."/>
            <person name="Gladieux P."/>
            <person name="Hiltunen Thoren M."/>
            <person name="Johannesson H."/>
        </authorList>
    </citation>
    <scope>NUCLEOTIDE SEQUENCE</scope>
    <source>
        <strain evidence="4">CBS 955.72</strain>
    </source>
</reference>
<organism evidence="4 5">
    <name type="scientific">Lasiosphaeria hispida</name>
    <dbReference type="NCBI Taxonomy" id="260671"/>
    <lineage>
        <taxon>Eukaryota</taxon>
        <taxon>Fungi</taxon>
        <taxon>Dikarya</taxon>
        <taxon>Ascomycota</taxon>
        <taxon>Pezizomycotina</taxon>
        <taxon>Sordariomycetes</taxon>
        <taxon>Sordariomycetidae</taxon>
        <taxon>Sordariales</taxon>
        <taxon>Lasiosphaeriaceae</taxon>
        <taxon>Lasiosphaeria</taxon>
    </lineage>
</organism>